<keyword evidence="2" id="KW-1185">Reference proteome</keyword>
<proteinExistence type="predicted"/>
<comment type="caution">
    <text evidence="1">The sequence shown here is derived from an EMBL/GenBank/DDBJ whole genome shotgun (WGS) entry which is preliminary data.</text>
</comment>
<organism evidence="1 2">
    <name type="scientific">Euplotes crassus</name>
    <dbReference type="NCBI Taxonomy" id="5936"/>
    <lineage>
        <taxon>Eukaryota</taxon>
        <taxon>Sar</taxon>
        <taxon>Alveolata</taxon>
        <taxon>Ciliophora</taxon>
        <taxon>Intramacronucleata</taxon>
        <taxon>Spirotrichea</taxon>
        <taxon>Hypotrichia</taxon>
        <taxon>Euplotida</taxon>
        <taxon>Euplotidae</taxon>
        <taxon>Moneuplotes</taxon>
    </lineage>
</organism>
<dbReference type="AlphaFoldDB" id="A0AAD1XS59"/>
<sequence>MPTKPINIIFPLLTSGIPQICTAKALKFLTELTNKRIQLGFC</sequence>
<accession>A0AAD1XS59</accession>
<name>A0AAD1XS59_EUPCR</name>
<evidence type="ECO:0000313" key="1">
    <source>
        <dbReference type="EMBL" id="CAI2377807.1"/>
    </source>
</evidence>
<dbReference type="Proteomes" id="UP001295684">
    <property type="component" value="Unassembled WGS sequence"/>
</dbReference>
<evidence type="ECO:0000313" key="2">
    <source>
        <dbReference type="Proteomes" id="UP001295684"/>
    </source>
</evidence>
<gene>
    <name evidence="1" type="ORF">ECRASSUSDP1_LOCUS19197</name>
</gene>
<protein>
    <submittedName>
        <fullName evidence="1">Uncharacterized protein</fullName>
    </submittedName>
</protein>
<dbReference type="EMBL" id="CAMPGE010019476">
    <property type="protein sequence ID" value="CAI2377807.1"/>
    <property type="molecule type" value="Genomic_DNA"/>
</dbReference>
<reference evidence="1" key="1">
    <citation type="submission" date="2023-07" db="EMBL/GenBank/DDBJ databases">
        <authorList>
            <consortium name="AG Swart"/>
            <person name="Singh M."/>
            <person name="Singh A."/>
            <person name="Seah K."/>
            <person name="Emmerich C."/>
        </authorList>
    </citation>
    <scope>NUCLEOTIDE SEQUENCE</scope>
    <source>
        <strain evidence="1">DP1</strain>
    </source>
</reference>